<organism evidence="1 2">
    <name type="scientific">Paenibacillus mangrovi</name>
    <dbReference type="NCBI Taxonomy" id="2931978"/>
    <lineage>
        <taxon>Bacteria</taxon>
        <taxon>Bacillati</taxon>
        <taxon>Bacillota</taxon>
        <taxon>Bacilli</taxon>
        <taxon>Bacillales</taxon>
        <taxon>Paenibacillaceae</taxon>
        <taxon>Paenibacillus</taxon>
    </lineage>
</organism>
<sequence length="138" mass="15779">MGAIEVHIYDRDYEPPAEPKYLFSANSVNQRQDGSIAFITSKKELENYIHPECIKHVMNLDVTFGDFDDVPKLLCGISELGESKIKKWLNDKVAATMTYDHLCAIDKEKEIEGWFNEIQKRLSRGMFFNEAAAGTETK</sequence>
<protein>
    <submittedName>
        <fullName evidence="1">Uncharacterized protein</fullName>
    </submittedName>
</protein>
<dbReference type="AlphaFoldDB" id="A0A9X1WRX1"/>
<dbReference type="RefSeq" id="WP_244725140.1">
    <property type="nucleotide sequence ID" value="NZ_JALIRP010000004.1"/>
</dbReference>
<reference evidence="1" key="1">
    <citation type="submission" date="2022-04" db="EMBL/GenBank/DDBJ databases">
        <title>Paenibacillus mangrovi sp. nov., a novel endophytic bacterium isolated from bark of Kandelia candel.</title>
        <authorList>
            <person name="Tuo L."/>
        </authorList>
    </citation>
    <scope>NUCLEOTIDE SEQUENCE</scope>
    <source>
        <strain evidence="1">KQZ6P-2</strain>
    </source>
</reference>
<accession>A0A9X1WRX1</accession>
<proteinExistence type="predicted"/>
<comment type="caution">
    <text evidence="1">The sequence shown here is derived from an EMBL/GenBank/DDBJ whole genome shotgun (WGS) entry which is preliminary data.</text>
</comment>
<dbReference type="Proteomes" id="UP001139347">
    <property type="component" value="Unassembled WGS sequence"/>
</dbReference>
<evidence type="ECO:0000313" key="1">
    <source>
        <dbReference type="EMBL" id="MCJ8012335.1"/>
    </source>
</evidence>
<gene>
    <name evidence="1" type="ORF">MUG84_11390</name>
</gene>
<name>A0A9X1WRX1_9BACL</name>
<dbReference type="EMBL" id="JALIRP010000004">
    <property type="protein sequence ID" value="MCJ8012335.1"/>
    <property type="molecule type" value="Genomic_DNA"/>
</dbReference>
<evidence type="ECO:0000313" key="2">
    <source>
        <dbReference type="Proteomes" id="UP001139347"/>
    </source>
</evidence>
<keyword evidence="2" id="KW-1185">Reference proteome</keyword>